<keyword evidence="2" id="KW-0963">Cytoplasm</keyword>
<evidence type="ECO:0000313" key="11">
    <source>
        <dbReference type="Proteomes" id="UP000278807"/>
    </source>
</evidence>
<dbReference type="SUPFAM" id="SSF55753">
    <property type="entry name" value="Actin depolymerizing proteins"/>
    <property type="match status" value="1"/>
</dbReference>
<evidence type="ECO:0000256" key="2">
    <source>
        <dbReference type="ARBA" id="ARBA00022490"/>
    </source>
</evidence>
<feature type="domain" description="ADF-H" evidence="9">
    <location>
        <begin position="1"/>
        <end position="104"/>
    </location>
</feature>
<organism evidence="12">
    <name type="scientific">Rodentolepis nana</name>
    <name type="common">Dwarf tapeworm</name>
    <name type="synonym">Hymenolepis nana</name>
    <dbReference type="NCBI Taxonomy" id="102285"/>
    <lineage>
        <taxon>Eukaryota</taxon>
        <taxon>Metazoa</taxon>
        <taxon>Spiralia</taxon>
        <taxon>Lophotrochozoa</taxon>
        <taxon>Platyhelminthes</taxon>
        <taxon>Cestoda</taxon>
        <taxon>Eucestoda</taxon>
        <taxon>Cyclophyllidea</taxon>
        <taxon>Hymenolepididae</taxon>
        <taxon>Rodentolepis</taxon>
    </lineage>
</organism>
<evidence type="ECO:0000313" key="12">
    <source>
        <dbReference type="WBParaSite" id="HNAJ_0000085901-mRNA-1"/>
    </source>
</evidence>
<evidence type="ECO:0000313" key="10">
    <source>
        <dbReference type="EMBL" id="VDN96718.1"/>
    </source>
</evidence>
<dbReference type="InterPro" id="IPR002108">
    <property type="entry name" value="ADF-H"/>
</dbReference>
<dbReference type="GO" id="GO:0030833">
    <property type="term" value="P:regulation of actin filament polymerization"/>
    <property type="evidence" value="ECO:0007669"/>
    <property type="project" value="TreeGrafter"/>
</dbReference>
<sequence length="114" mass="12725">MCVSELDKKLQVTSSGENFDDIKELLDESIRAYFFIRLIVGDELSKRTKFALVTWIGNNCGPLKKGLIMQEKPKIRECIQNVAVDLTFSDASDFTQSAIEEAMRKAGGANYGRG</sequence>
<dbReference type="Proteomes" id="UP000278807">
    <property type="component" value="Unassembled WGS sequence"/>
</dbReference>
<keyword evidence="11" id="KW-1185">Reference proteome</keyword>
<dbReference type="FunFam" id="3.40.20.10:FF:000018">
    <property type="entry name" value="Coactosin-like 1"/>
    <property type="match status" value="1"/>
</dbReference>
<gene>
    <name evidence="10" type="ORF">HNAJ_LOCUS859</name>
</gene>
<comment type="subunit">
    <text evidence="7">Interacts with 5-lipoxygenase (ALOX5/5LO) in a calcium-independent manner. Binds to F-actin with a stoichiometry of 1:2.</text>
</comment>
<comment type="similarity">
    <text evidence="5">Belongs to the actin-binding proteins ADF family. Coactosin subfamily.</text>
</comment>
<evidence type="ECO:0000256" key="5">
    <source>
        <dbReference type="ARBA" id="ARBA00038052"/>
    </source>
</evidence>
<dbReference type="AlphaFoldDB" id="A0A0R3T1T7"/>
<comment type="subcellular location">
    <subcellularLocation>
        <location evidence="1">Cytoplasm</location>
        <location evidence="1">Cytoskeleton</location>
    </subcellularLocation>
</comment>
<accession>A0A0R3T1T7</accession>
<evidence type="ECO:0000256" key="4">
    <source>
        <dbReference type="ARBA" id="ARBA00023212"/>
    </source>
</evidence>
<dbReference type="PANTHER" id="PTHR10829:SF25">
    <property type="entry name" value="DREBRIN-LIKE PROTEIN"/>
    <property type="match status" value="1"/>
</dbReference>
<dbReference type="Pfam" id="PF00241">
    <property type="entry name" value="Cofilin_ADF"/>
    <property type="match status" value="1"/>
</dbReference>
<dbReference type="PROSITE" id="PS51263">
    <property type="entry name" value="ADF_H"/>
    <property type="match status" value="1"/>
</dbReference>
<dbReference type="GO" id="GO:0051015">
    <property type="term" value="F:actin filament binding"/>
    <property type="evidence" value="ECO:0007669"/>
    <property type="project" value="TreeGrafter"/>
</dbReference>
<evidence type="ECO:0000256" key="8">
    <source>
        <dbReference type="ARBA" id="ARBA00068121"/>
    </source>
</evidence>
<keyword evidence="4" id="KW-0206">Cytoskeleton</keyword>
<dbReference type="Gene3D" id="3.40.20.10">
    <property type="entry name" value="Severin"/>
    <property type="match status" value="1"/>
</dbReference>
<evidence type="ECO:0000256" key="3">
    <source>
        <dbReference type="ARBA" id="ARBA00023203"/>
    </source>
</evidence>
<name>A0A0R3T1T7_RODNA</name>
<evidence type="ECO:0000256" key="6">
    <source>
        <dbReference type="ARBA" id="ARBA00058385"/>
    </source>
</evidence>
<dbReference type="GO" id="GO:0005884">
    <property type="term" value="C:actin filament"/>
    <property type="evidence" value="ECO:0007669"/>
    <property type="project" value="TreeGrafter"/>
</dbReference>
<proteinExistence type="inferred from homology"/>
<dbReference type="STRING" id="102285.A0A0R3T1T7"/>
<comment type="function">
    <text evidence="6">Binds to F-actin in a calcium-independent manner. Has no direct effect on actin depolymerization. Acts as a chaperone for ALOX5 (5LO), influencing both its stability and activity in leukotrienes synthesis.</text>
</comment>
<evidence type="ECO:0000256" key="7">
    <source>
        <dbReference type="ARBA" id="ARBA00062335"/>
    </source>
</evidence>
<evidence type="ECO:0000259" key="9">
    <source>
        <dbReference type="PROSITE" id="PS51263"/>
    </source>
</evidence>
<keyword evidence="3" id="KW-0009">Actin-binding</keyword>
<dbReference type="InterPro" id="IPR029006">
    <property type="entry name" value="ADF-H/Gelsolin-like_dom_sf"/>
</dbReference>
<dbReference type="OrthoDB" id="20822at2759"/>
<dbReference type="GO" id="GO:0030864">
    <property type="term" value="C:cortical actin cytoskeleton"/>
    <property type="evidence" value="ECO:0007669"/>
    <property type="project" value="TreeGrafter"/>
</dbReference>
<dbReference type="PANTHER" id="PTHR10829">
    <property type="entry name" value="CORTACTIN AND DREBRIN"/>
    <property type="match status" value="1"/>
</dbReference>
<dbReference type="WBParaSite" id="HNAJ_0000085901-mRNA-1">
    <property type="protein sequence ID" value="HNAJ_0000085901-mRNA-1"/>
    <property type="gene ID" value="HNAJ_0000085901"/>
</dbReference>
<dbReference type="EMBL" id="UZAE01000280">
    <property type="protein sequence ID" value="VDN96718.1"/>
    <property type="molecule type" value="Genomic_DNA"/>
</dbReference>
<protein>
    <recommendedName>
        <fullName evidence="8">Coactosin-like protein</fullName>
    </recommendedName>
</protein>
<reference evidence="12" key="1">
    <citation type="submission" date="2017-02" db="UniProtKB">
        <authorList>
            <consortium name="WormBaseParasite"/>
        </authorList>
    </citation>
    <scope>IDENTIFICATION</scope>
</reference>
<evidence type="ECO:0000256" key="1">
    <source>
        <dbReference type="ARBA" id="ARBA00004245"/>
    </source>
</evidence>
<reference evidence="10 11" key="2">
    <citation type="submission" date="2018-11" db="EMBL/GenBank/DDBJ databases">
        <authorList>
            <consortium name="Pathogen Informatics"/>
        </authorList>
    </citation>
    <scope>NUCLEOTIDE SEQUENCE [LARGE SCALE GENOMIC DNA]</scope>
</reference>